<evidence type="ECO:0000256" key="4">
    <source>
        <dbReference type="ARBA" id="ARBA00023004"/>
    </source>
</evidence>
<dbReference type="InterPro" id="IPR036010">
    <property type="entry name" value="2Fe-2S_ferredoxin-like_sf"/>
</dbReference>
<protein>
    <submittedName>
        <fullName evidence="8">Ferredoxin</fullName>
    </submittedName>
</protein>
<dbReference type="Proteomes" id="UP001244640">
    <property type="component" value="Unassembled WGS sequence"/>
</dbReference>
<organism evidence="8 9">
    <name type="scientific">Sphingobacterium zeae</name>
    <dbReference type="NCBI Taxonomy" id="1776859"/>
    <lineage>
        <taxon>Bacteria</taxon>
        <taxon>Pseudomonadati</taxon>
        <taxon>Bacteroidota</taxon>
        <taxon>Sphingobacteriia</taxon>
        <taxon>Sphingobacteriales</taxon>
        <taxon>Sphingobacteriaceae</taxon>
        <taxon>Sphingobacterium</taxon>
    </lineage>
</organism>
<comment type="caution">
    <text evidence="8">The sequence shown here is derived from an EMBL/GenBank/DDBJ whole genome shotgun (WGS) entry which is preliminary data.</text>
</comment>
<dbReference type="EMBL" id="JAUTBA010000001">
    <property type="protein sequence ID" value="MDQ1149380.1"/>
    <property type="molecule type" value="Genomic_DNA"/>
</dbReference>
<dbReference type="SUPFAM" id="SSF54292">
    <property type="entry name" value="2Fe-2S ferredoxin-like"/>
    <property type="match status" value="1"/>
</dbReference>
<keyword evidence="2" id="KW-0001">2Fe-2S</keyword>
<keyword evidence="5" id="KW-0411">Iron-sulfur</keyword>
<comment type="cofactor">
    <cofactor evidence="6">
        <name>[2Fe-2S] cluster</name>
        <dbReference type="ChEBI" id="CHEBI:190135"/>
    </cofactor>
</comment>
<sequence>MDDNLINVTVIDRDGTENILEVPTDINLSLMEILKASEYEILATCGGMALCATCHVEVIEGLDLLASASDQELDMLDTLPDADDQSRLACQLYLQNCNNGMKIKIKGALQS</sequence>
<gene>
    <name evidence="8" type="ORF">QE382_001364</name>
</gene>
<feature type="domain" description="2Fe-2S ferredoxin-type" evidence="7">
    <location>
        <begin position="6"/>
        <end position="109"/>
    </location>
</feature>
<evidence type="ECO:0000313" key="9">
    <source>
        <dbReference type="Proteomes" id="UP001244640"/>
    </source>
</evidence>
<dbReference type="InterPro" id="IPR001055">
    <property type="entry name" value="Adrenodoxin-like"/>
</dbReference>
<accession>A0ABU0U376</accession>
<evidence type="ECO:0000256" key="5">
    <source>
        <dbReference type="ARBA" id="ARBA00023014"/>
    </source>
</evidence>
<dbReference type="PRINTS" id="PR00355">
    <property type="entry name" value="ADRENODOXIN"/>
</dbReference>
<dbReference type="PANTHER" id="PTHR23426">
    <property type="entry name" value="FERREDOXIN/ADRENODOXIN"/>
    <property type="match status" value="1"/>
</dbReference>
<evidence type="ECO:0000313" key="8">
    <source>
        <dbReference type="EMBL" id="MDQ1149380.1"/>
    </source>
</evidence>
<dbReference type="Gene3D" id="3.10.20.30">
    <property type="match status" value="1"/>
</dbReference>
<evidence type="ECO:0000256" key="2">
    <source>
        <dbReference type="ARBA" id="ARBA00022714"/>
    </source>
</evidence>
<dbReference type="RefSeq" id="WP_307185228.1">
    <property type="nucleotide sequence ID" value="NZ_JAUTBA010000001.1"/>
</dbReference>
<evidence type="ECO:0000256" key="1">
    <source>
        <dbReference type="ARBA" id="ARBA00010914"/>
    </source>
</evidence>
<keyword evidence="9" id="KW-1185">Reference proteome</keyword>
<dbReference type="CDD" id="cd00207">
    <property type="entry name" value="fer2"/>
    <property type="match status" value="1"/>
</dbReference>
<dbReference type="InterPro" id="IPR012675">
    <property type="entry name" value="Beta-grasp_dom_sf"/>
</dbReference>
<reference evidence="8 9" key="1">
    <citation type="submission" date="2023-07" db="EMBL/GenBank/DDBJ databases">
        <title>Functional and genomic diversity of the sorghum phyllosphere microbiome.</title>
        <authorList>
            <person name="Shade A."/>
        </authorList>
    </citation>
    <scope>NUCLEOTIDE SEQUENCE [LARGE SCALE GENOMIC DNA]</scope>
    <source>
        <strain evidence="8 9">SORGH_AS_0892</strain>
    </source>
</reference>
<evidence type="ECO:0000259" key="7">
    <source>
        <dbReference type="PROSITE" id="PS51085"/>
    </source>
</evidence>
<evidence type="ECO:0000256" key="3">
    <source>
        <dbReference type="ARBA" id="ARBA00022723"/>
    </source>
</evidence>
<dbReference type="PANTHER" id="PTHR23426:SF65">
    <property type="entry name" value="FERREDOXIN-2, MITOCHONDRIAL"/>
    <property type="match status" value="1"/>
</dbReference>
<proteinExistence type="inferred from homology"/>
<evidence type="ECO:0000256" key="6">
    <source>
        <dbReference type="ARBA" id="ARBA00034078"/>
    </source>
</evidence>
<dbReference type="Pfam" id="PF00111">
    <property type="entry name" value="Fer2"/>
    <property type="match status" value="1"/>
</dbReference>
<keyword evidence="3" id="KW-0479">Metal-binding</keyword>
<keyword evidence="4" id="KW-0408">Iron</keyword>
<dbReference type="PROSITE" id="PS51085">
    <property type="entry name" value="2FE2S_FER_2"/>
    <property type="match status" value="1"/>
</dbReference>
<name>A0ABU0U376_9SPHI</name>
<comment type="similarity">
    <text evidence="1">Belongs to the adrenodoxin/putidaredoxin family.</text>
</comment>
<dbReference type="InterPro" id="IPR001041">
    <property type="entry name" value="2Fe-2S_ferredoxin-type"/>
</dbReference>